<protein>
    <submittedName>
        <fullName evidence="17">Cytochrome P450 412a1</fullName>
    </submittedName>
</protein>
<keyword evidence="16" id="KW-1133">Transmembrane helix</keyword>
<accession>V5K5J4</accession>
<comment type="cofactor">
    <cofactor evidence="1 14">
        <name>heme</name>
        <dbReference type="ChEBI" id="CHEBI:30413"/>
    </cofactor>
</comment>
<evidence type="ECO:0000256" key="14">
    <source>
        <dbReference type="PIRSR" id="PIRSR602401-1"/>
    </source>
</evidence>
<evidence type="ECO:0000256" key="10">
    <source>
        <dbReference type="ARBA" id="ARBA00023002"/>
    </source>
</evidence>
<dbReference type="GO" id="GO:0005506">
    <property type="term" value="F:iron ion binding"/>
    <property type="evidence" value="ECO:0007669"/>
    <property type="project" value="InterPro"/>
</dbReference>
<keyword evidence="8" id="KW-0256">Endoplasmic reticulum</keyword>
<evidence type="ECO:0000256" key="9">
    <source>
        <dbReference type="ARBA" id="ARBA00022848"/>
    </source>
</evidence>
<dbReference type="PRINTS" id="PR00385">
    <property type="entry name" value="P450"/>
</dbReference>
<dbReference type="InterPro" id="IPR017972">
    <property type="entry name" value="Cyt_P450_CS"/>
</dbReference>
<evidence type="ECO:0000256" key="4">
    <source>
        <dbReference type="ARBA" id="ARBA00004406"/>
    </source>
</evidence>
<dbReference type="Pfam" id="PF00067">
    <property type="entry name" value="p450"/>
    <property type="match status" value="1"/>
</dbReference>
<dbReference type="PANTHER" id="PTHR24291">
    <property type="entry name" value="CYTOCHROME P450 FAMILY 4"/>
    <property type="match status" value="1"/>
</dbReference>
<keyword evidence="6 14" id="KW-0349">Heme</keyword>
<feature type="transmembrane region" description="Helical" evidence="16">
    <location>
        <begin position="50"/>
        <end position="69"/>
    </location>
</feature>
<dbReference type="Gene3D" id="1.10.630.10">
    <property type="entry name" value="Cytochrome P450"/>
    <property type="match status" value="1"/>
</dbReference>
<evidence type="ECO:0000256" key="8">
    <source>
        <dbReference type="ARBA" id="ARBA00022824"/>
    </source>
</evidence>
<dbReference type="AlphaFoldDB" id="V5K5J4"/>
<dbReference type="InterPro" id="IPR036396">
    <property type="entry name" value="Cyt_P450_sf"/>
</dbReference>
<dbReference type="GO" id="GO:0004497">
    <property type="term" value="F:monooxygenase activity"/>
    <property type="evidence" value="ECO:0007669"/>
    <property type="project" value="UniProtKB-KW"/>
</dbReference>
<gene>
    <name evidence="17" type="primary">Cyp412a1</name>
</gene>
<dbReference type="InterPro" id="IPR002401">
    <property type="entry name" value="Cyt_P450_E_grp-I"/>
</dbReference>
<keyword evidence="16" id="KW-0812">Transmembrane</keyword>
<dbReference type="PANTHER" id="PTHR24291:SF189">
    <property type="entry name" value="CYTOCHROME P450 4C3-RELATED"/>
    <property type="match status" value="1"/>
</dbReference>
<dbReference type="CDD" id="cd20628">
    <property type="entry name" value="CYP4"/>
    <property type="match status" value="1"/>
</dbReference>
<keyword evidence="12 15" id="KW-0503">Monooxygenase</keyword>
<feature type="binding site" description="axial binding residue" evidence="14">
    <location>
        <position position="454"/>
    </location>
    <ligand>
        <name>heme</name>
        <dbReference type="ChEBI" id="CHEBI:30413"/>
    </ligand>
    <ligandPart>
        <name>Fe</name>
        <dbReference type="ChEBI" id="CHEBI:18248"/>
    </ligandPart>
</feature>
<comment type="function">
    <text evidence="2">May be involved in the metabolism of insect hormones and in the breakdown of synthetic insecticides.</text>
</comment>
<dbReference type="InterPro" id="IPR001128">
    <property type="entry name" value="Cyt_P450"/>
</dbReference>
<keyword evidence="7 14" id="KW-0479">Metal-binding</keyword>
<dbReference type="EMBL" id="KF044264">
    <property type="protein sequence ID" value="AGT57836.1"/>
    <property type="molecule type" value="mRNA"/>
</dbReference>
<evidence type="ECO:0000256" key="6">
    <source>
        <dbReference type="ARBA" id="ARBA00022617"/>
    </source>
</evidence>
<keyword evidence="9" id="KW-0492">Microsome</keyword>
<dbReference type="GO" id="GO:0005789">
    <property type="term" value="C:endoplasmic reticulum membrane"/>
    <property type="evidence" value="ECO:0007669"/>
    <property type="project" value="UniProtKB-SubCell"/>
</dbReference>
<dbReference type="SUPFAM" id="SSF48264">
    <property type="entry name" value="Cytochrome P450"/>
    <property type="match status" value="1"/>
</dbReference>
<dbReference type="GO" id="GO:0016705">
    <property type="term" value="F:oxidoreductase activity, acting on paired donors, with incorporation or reduction of molecular oxygen"/>
    <property type="evidence" value="ECO:0007669"/>
    <property type="project" value="InterPro"/>
</dbReference>
<evidence type="ECO:0000256" key="13">
    <source>
        <dbReference type="ARBA" id="ARBA00023136"/>
    </source>
</evidence>
<evidence type="ECO:0000256" key="11">
    <source>
        <dbReference type="ARBA" id="ARBA00023004"/>
    </source>
</evidence>
<dbReference type="PROSITE" id="PS00086">
    <property type="entry name" value="CYTOCHROME_P450"/>
    <property type="match status" value="1"/>
</dbReference>
<keyword evidence="10 15" id="KW-0560">Oxidoreductase</keyword>
<evidence type="ECO:0000256" key="12">
    <source>
        <dbReference type="ARBA" id="ARBA00023033"/>
    </source>
</evidence>
<evidence type="ECO:0000256" key="15">
    <source>
        <dbReference type="RuleBase" id="RU000461"/>
    </source>
</evidence>
<evidence type="ECO:0000256" key="5">
    <source>
        <dbReference type="ARBA" id="ARBA00010617"/>
    </source>
</evidence>
<evidence type="ECO:0000256" key="1">
    <source>
        <dbReference type="ARBA" id="ARBA00001971"/>
    </source>
</evidence>
<keyword evidence="13 16" id="KW-0472">Membrane</keyword>
<name>V5K5J4_LEPDE</name>
<feature type="transmembrane region" description="Helical" evidence="16">
    <location>
        <begin position="12"/>
        <end position="30"/>
    </location>
</feature>
<evidence type="ECO:0000256" key="3">
    <source>
        <dbReference type="ARBA" id="ARBA00004174"/>
    </source>
</evidence>
<evidence type="ECO:0000256" key="16">
    <source>
        <dbReference type="SAM" id="Phobius"/>
    </source>
</evidence>
<dbReference type="OrthoDB" id="1470350at2759"/>
<evidence type="ECO:0000313" key="17">
    <source>
        <dbReference type="EMBL" id="AGT57836.1"/>
    </source>
</evidence>
<sequence length="509" mass="59746">MDIFTEKISSTNVRTYLVMSLITVFGVWYIRFLWNRRFLYIYTWNMEGPLSFPFLGCGYLFLGSTHELLKTLIKTQENSKTGIVRLWIGTKLAYLISEPTHIEKILNHPKALNKDDIYKIITSILGEGLLTAPVDTWKRHRKLMAPSFNQIVLSSSVDVFTEHCSIFAKELKAVLGKKNVDLYEWVIRTTFDIICQTALGVNLNLQKNRKEYPVLLERGLDITSDRMFSFWKPYKFLWYFSTDKKIFDDIYMNLHVLFQSLMRKKMSEYEKELEAERLDANVEEESIERLPFLNLMLKDPSFTMEEVIAEAKTFCLAGSETNASSTCFLLNLLGLYPEVQQKVYEEIIDILGPDRTILASDLPQMKYTERVIKENLRLFPVATIFGREIEEDIDLGNAILPKGSSVYFTPHYIHRNPKYWTNPLKFDPDRFLPDEIAKRHPCTFIPFSYGPRNCIGWKYAIFSMKIIIATIIREFKIFSEYKSIEEIEVKLYMLSKLKDRSKFWLELRQ</sequence>
<comment type="similarity">
    <text evidence="5 15">Belongs to the cytochrome P450 family.</text>
</comment>
<evidence type="ECO:0000256" key="7">
    <source>
        <dbReference type="ARBA" id="ARBA00022723"/>
    </source>
</evidence>
<evidence type="ECO:0000256" key="2">
    <source>
        <dbReference type="ARBA" id="ARBA00003690"/>
    </source>
</evidence>
<dbReference type="PRINTS" id="PR00463">
    <property type="entry name" value="EP450I"/>
</dbReference>
<dbReference type="GO" id="GO:0020037">
    <property type="term" value="F:heme binding"/>
    <property type="evidence" value="ECO:0007669"/>
    <property type="project" value="InterPro"/>
</dbReference>
<comment type="subcellular location">
    <subcellularLocation>
        <location evidence="4">Endoplasmic reticulum membrane</location>
        <topology evidence="4">Peripheral membrane protein</topology>
    </subcellularLocation>
    <subcellularLocation>
        <location evidence="3">Microsome membrane</location>
        <topology evidence="3">Peripheral membrane protein</topology>
    </subcellularLocation>
</comment>
<reference evidence="17" key="1">
    <citation type="journal article" date="2013" name="Pestic. Biochem. Physiol.">
        <title>Identification of cytochrome P450 monooxygenase genes and their expression profiles in cyhalothrin-treated Colorado potato beetle, Leptinotarsa decemlineata.</title>
        <authorList>
            <person name="Wan P.J."/>
            <person name="Shi X.Q."/>
            <person name="Kong Y."/>
            <person name="Zhou L.T."/>
            <person name="Guo W.C."/>
            <person name="Ahmat T."/>
            <person name="Li G.Q."/>
        </authorList>
    </citation>
    <scope>NUCLEOTIDE SEQUENCE</scope>
</reference>
<reference evidence="17" key="2">
    <citation type="submission" date="2013-05" db="EMBL/GenBank/DDBJ databases">
        <authorList>
            <person name="Wan P.-J."/>
        </authorList>
    </citation>
    <scope>NUCLEOTIDE SEQUENCE</scope>
</reference>
<dbReference type="InterPro" id="IPR050196">
    <property type="entry name" value="Cytochrome_P450_Monoox"/>
</dbReference>
<keyword evidence="11 14" id="KW-0408">Iron</keyword>
<proteinExistence type="evidence at transcript level"/>
<organism evidence="17">
    <name type="scientific">Leptinotarsa decemlineata</name>
    <name type="common">Colorado potato beetle</name>
    <name type="synonym">Doryphora decemlineata</name>
    <dbReference type="NCBI Taxonomy" id="7539"/>
    <lineage>
        <taxon>Eukaryota</taxon>
        <taxon>Metazoa</taxon>
        <taxon>Ecdysozoa</taxon>
        <taxon>Arthropoda</taxon>
        <taxon>Hexapoda</taxon>
        <taxon>Insecta</taxon>
        <taxon>Pterygota</taxon>
        <taxon>Neoptera</taxon>
        <taxon>Endopterygota</taxon>
        <taxon>Coleoptera</taxon>
        <taxon>Polyphaga</taxon>
        <taxon>Cucujiformia</taxon>
        <taxon>Chrysomeloidea</taxon>
        <taxon>Chrysomelidae</taxon>
        <taxon>Chrysomelinae</taxon>
        <taxon>Doryphorini</taxon>
        <taxon>Leptinotarsa</taxon>
    </lineage>
</organism>